<dbReference type="PROSITE" id="PS51186">
    <property type="entry name" value="GNAT"/>
    <property type="match status" value="1"/>
</dbReference>
<dbReference type="Pfam" id="PF13508">
    <property type="entry name" value="Acetyltransf_7"/>
    <property type="match status" value="1"/>
</dbReference>
<dbReference type="CDD" id="cd04301">
    <property type="entry name" value="NAT_SF"/>
    <property type="match status" value="1"/>
</dbReference>
<dbReference type="InterPro" id="IPR000182">
    <property type="entry name" value="GNAT_dom"/>
</dbReference>
<dbReference type="OrthoDB" id="162775at2"/>
<keyword evidence="1" id="KW-0808">Transferase</keyword>
<evidence type="ECO:0000256" key="1">
    <source>
        <dbReference type="ARBA" id="ARBA00022679"/>
    </source>
</evidence>
<gene>
    <name evidence="4" type="ORF">FC50_GL000770</name>
</gene>
<comment type="caution">
    <text evidence="4">The sequence shown here is derived from an EMBL/GenBank/DDBJ whole genome shotgun (WGS) entry which is preliminary data.</text>
</comment>
<dbReference type="PANTHER" id="PTHR43800">
    <property type="entry name" value="PEPTIDYL-LYSINE N-ACETYLTRANSFERASE YJAB"/>
    <property type="match status" value="1"/>
</dbReference>
<reference evidence="4 5" key="1">
    <citation type="journal article" date="2015" name="Genome Announc.">
        <title>Expanding the biotechnology potential of lactobacilli through comparative genomics of 213 strains and associated genera.</title>
        <authorList>
            <person name="Sun Z."/>
            <person name="Harris H.M."/>
            <person name="McCann A."/>
            <person name="Guo C."/>
            <person name="Argimon S."/>
            <person name="Zhang W."/>
            <person name="Yang X."/>
            <person name="Jeffery I.B."/>
            <person name="Cooney J.C."/>
            <person name="Kagawa T.F."/>
            <person name="Liu W."/>
            <person name="Song Y."/>
            <person name="Salvetti E."/>
            <person name="Wrobel A."/>
            <person name="Rasinkangas P."/>
            <person name="Parkhill J."/>
            <person name="Rea M.C."/>
            <person name="O'Sullivan O."/>
            <person name="Ritari J."/>
            <person name="Douillard F.P."/>
            <person name="Paul Ross R."/>
            <person name="Yang R."/>
            <person name="Briner A.E."/>
            <person name="Felis G.E."/>
            <person name="de Vos W.M."/>
            <person name="Barrangou R."/>
            <person name="Klaenhammer T.R."/>
            <person name="Caufield P.W."/>
            <person name="Cui Y."/>
            <person name="Zhang H."/>
            <person name="O'Toole P.W."/>
        </authorList>
    </citation>
    <scope>NUCLEOTIDE SEQUENCE [LARGE SCALE GENOMIC DNA]</scope>
    <source>
        <strain evidence="4 5">DSM 15945</strain>
    </source>
</reference>
<dbReference type="InterPro" id="IPR016181">
    <property type="entry name" value="Acyl_CoA_acyltransferase"/>
</dbReference>
<dbReference type="Gene3D" id="3.40.630.30">
    <property type="match status" value="1"/>
</dbReference>
<dbReference type="Proteomes" id="UP000051922">
    <property type="component" value="Unassembled WGS sequence"/>
</dbReference>
<sequence length="163" mass="18198">MYIKHLLPGRRDSAYDLLLLADEDEQMLGRYAELGDMLAMFDEEDDTIVAEAIVVPIEDGVELKNIAVAPEYQHHGLGSRLVSAICAQYSGRVPWIMVGTGDADFANISFYEQNGFRVVGRVPDIFAQYDHPIVVNGLPLRDMVYLRRDLGPAVDNVSSRNKV</sequence>
<feature type="domain" description="N-acetyltransferase" evidence="3">
    <location>
        <begin position="1"/>
        <end position="151"/>
    </location>
</feature>
<evidence type="ECO:0000313" key="5">
    <source>
        <dbReference type="Proteomes" id="UP000051922"/>
    </source>
</evidence>
<keyword evidence="2" id="KW-0012">Acyltransferase</keyword>
<proteinExistence type="predicted"/>
<dbReference type="STRING" id="1423783.FC50_GL000770"/>
<protein>
    <recommendedName>
        <fullName evidence="3">N-acetyltransferase domain-containing protein</fullName>
    </recommendedName>
</protein>
<name>A0A0R1TZ88_9LACO</name>
<dbReference type="GO" id="GO:0016747">
    <property type="term" value="F:acyltransferase activity, transferring groups other than amino-acyl groups"/>
    <property type="evidence" value="ECO:0007669"/>
    <property type="project" value="InterPro"/>
</dbReference>
<dbReference type="PATRIC" id="fig|1423783.4.peg.798"/>
<dbReference type="SUPFAM" id="SSF55729">
    <property type="entry name" value="Acyl-CoA N-acyltransferases (Nat)"/>
    <property type="match status" value="1"/>
</dbReference>
<dbReference type="RefSeq" id="WP_056956551.1">
    <property type="nucleotide sequence ID" value="NZ_AZFJ01000044.1"/>
</dbReference>
<evidence type="ECO:0000256" key="2">
    <source>
        <dbReference type="ARBA" id="ARBA00023315"/>
    </source>
</evidence>
<dbReference type="EMBL" id="AZFJ01000044">
    <property type="protein sequence ID" value="KRL86521.1"/>
    <property type="molecule type" value="Genomic_DNA"/>
</dbReference>
<evidence type="ECO:0000313" key="4">
    <source>
        <dbReference type="EMBL" id="KRL86521.1"/>
    </source>
</evidence>
<accession>A0A0R1TZ88</accession>
<dbReference type="AlphaFoldDB" id="A0A0R1TZ88"/>
<organism evidence="4 5">
    <name type="scientific">Lacticaseibacillus pantheris DSM 15945 = JCM 12539 = NBRC 106106</name>
    <dbReference type="NCBI Taxonomy" id="1423783"/>
    <lineage>
        <taxon>Bacteria</taxon>
        <taxon>Bacillati</taxon>
        <taxon>Bacillota</taxon>
        <taxon>Bacilli</taxon>
        <taxon>Lactobacillales</taxon>
        <taxon>Lactobacillaceae</taxon>
        <taxon>Lacticaseibacillus</taxon>
    </lineage>
</organism>
<dbReference type="PANTHER" id="PTHR43800:SF1">
    <property type="entry name" value="PEPTIDYL-LYSINE N-ACETYLTRANSFERASE YJAB"/>
    <property type="match status" value="1"/>
</dbReference>
<evidence type="ECO:0000259" key="3">
    <source>
        <dbReference type="PROSITE" id="PS51186"/>
    </source>
</evidence>
<keyword evidence="5" id="KW-1185">Reference proteome</keyword>